<dbReference type="InterPro" id="IPR029151">
    <property type="entry name" value="Sensor-like_sf"/>
</dbReference>
<dbReference type="InterPro" id="IPR043128">
    <property type="entry name" value="Rev_trsase/Diguanyl_cyclase"/>
</dbReference>
<proteinExistence type="predicted"/>
<evidence type="ECO:0000259" key="9">
    <source>
        <dbReference type="PROSITE" id="PS50887"/>
    </source>
</evidence>
<dbReference type="SUPFAM" id="SSF103190">
    <property type="entry name" value="Sensory domain-like"/>
    <property type="match status" value="1"/>
</dbReference>
<keyword evidence="4 8" id="KW-0812">Transmembrane</keyword>
<evidence type="ECO:0000313" key="11">
    <source>
        <dbReference type="Proteomes" id="UP000825679"/>
    </source>
</evidence>
<evidence type="ECO:0000256" key="2">
    <source>
        <dbReference type="ARBA" id="ARBA00012528"/>
    </source>
</evidence>
<dbReference type="PROSITE" id="PS50887">
    <property type="entry name" value="GGDEF"/>
    <property type="match status" value="1"/>
</dbReference>
<dbReference type="InterPro" id="IPR050469">
    <property type="entry name" value="Diguanylate_Cyclase"/>
</dbReference>
<feature type="domain" description="GGDEF" evidence="9">
    <location>
        <begin position="352"/>
        <end position="482"/>
    </location>
</feature>
<evidence type="ECO:0000256" key="5">
    <source>
        <dbReference type="ARBA" id="ARBA00022989"/>
    </source>
</evidence>
<name>A0ABX8Z2F6_9NEIS</name>
<dbReference type="CDD" id="cd18773">
    <property type="entry name" value="PDC1_HK_sensor"/>
    <property type="match status" value="1"/>
</dbReference>
<dbReference type="GO" id="GO:0052621">
    <property type="term" value="F:diguanylate cyclase activity"/>
    <property type="evidence" value="ECO:0007669"/>
    <property type="project" value="UniProtKB-EC"/>
</dbReference>
<protein>
    <recommendedName>
        <fullName evidence="2">diguanylate cyclase</fullName>
        <ecNumber evidence="2">2.7.7.65</ecNumber>
    </recommendedName>
</protein>
<keyword evidence="11" id="KW-1185">Reference proteome</keyword>
<keyword evidence="5 8" id="KW-1133">Transmembrane helix</keyword>
<sequence length="482" mass="54883">MPRIPKRIRLLLLVAILLIGGFLSTSIASYVVSRDALREGLISSALPLTGDNIYSEIQKDMLRPVFISSQMAHDTFVRDWLLAGEQDPTQLSRFLREVKIKNGTFSSFLVSAKTMRYYHSDGILKTVAEDDSRDAWYFRVAKMPQEFETNVDPDLANRDKMTIFINYKIFDYEGQFIGVTGVGITLDTMRHLLQNYEARFQRRIYFVNQAGQVMLTGDDQQARTSILQQEGIGEVAHKILNHQTEPMAVTYSLNEQLVLLNTRFIPELGWYLIVEQNETADLRPVQTMFQFNLLISALVTLLVLFIATYSINRSQSYLETLAKTDGLTRLLNRHAFEAVLTQKRSELTRRQRSVSGILIDIDFFKQVNDQFGHTAGDEVLRQVANLLRKTARSSDTVARWGGEEFVILLDDCSKAMALELAERLRKVVAHFDFSLPDSYQVTISLGVVELLQGETEVEFFQRADQLLYAAKSSGRNCVMADL</sequence>
<dbReference type="Pfam" id="PF02743">
    <property type="entry name" value="dCache_1"/>
    <property type="match status" value="1"/>
</dbReference>
<dbReference type="PANTHER" id="PTHR45138:SF9">
    <property type="entry name" value="DIGUANYLATE CYCLASE DGCM-RELATED"/>
    <property type="match status" value="1"/>
</dbReference>
<evidence type="ECO:0000256" key="6">
    <source>
        <dbReference type="ARBA" id="ARBA00023136"/>
    </source>
</evidence>
<dbReference type="SMART" id="SM00267">
    <property type="entry name" value="GGDEF"/>
    <property type="match status" value="1"/>
</dbReference>
<comment type="catalytic activity">
    <reaction evidence="7">
        <text>2 GTP = 3',3'-c-di-GMP + 2 diphosphate</text>
        <dbReference type="Rhea" id="RHEA:24898"/>
        <dbReference type="ChEBI" id="CHEBI:33019"/>
        <dbReference type="ChEBI" id="CHEBI:37565"/>
        <dbReference type="ChEBI" id="CHEBI:58805"/>
        <dbReference type="EC" id="2.7.7.65"/>
    </reaction>
</comment>
<organism evidence="10 11">
    <name type="scientific">Deefgea tanakiae</name>
    <dbReference type="NCBI Taxonomy" id="2865840"/>
    <lineage>
        <taxon>Bacteria</taxon>
        <taxon>Pseudomonadati</taxon>
        <taxon>Pseudomonadota</taxon>
        <taxon>Betaproteobacteria</taxon>
        <taxon>Neisseriales</taxon>
        <taxon>Chitinibacteraceae</taxon>
        <taxon>Deefgea</taxon>
    </lineage>
</organism>
<evidence type="ECO:0000256" key="8">
    <source>
        <dbReference type="SAM" id="Phobius"/>
    </source>
</evidence>
<evidence type="ECO:0000256" key="4">
    <source>
        <dbReference type="ARBA" id="ARBA00022692"/>
    </source>
</evidence>
<dbReference type="Gene3D" id="3.30.70.270">
    <property type="match status" value="1"/>
</dbReference>
<dbReference type="InterPro" id="IPR000160">
    <property type="entry name" value="GGDEF_dom"/>
</dbReference>
<feature type="transmembrane region" description="Helical" evidence="8">
    <location>
        <begin position="291"/>
        <end position="311"/>
    </location>
</feature>
<dbReference type="InterPro" id="IPR033479">
    <property type="entry name" value="dCache_1"/>
</dbReference>
<reference evidence="10 11" key="1">
    <citation type="submission" date="2021-08" db="EMBL/GenBank/DDBJ databases">
        <title>complete genome sequencing of Deefgea sp. D25.</title>
        <authorList>
            <person name="Bae J.-W."/>
            <person name="Gim D.-H."/>
        </authorList>
    </citation>
    <scope>NUCLEOTIDE SEQUENCE [LARGE SCALE GENOMIC DNA]</scope>
    <source>
        <strain evidence="10 11">D25</strain>
    </source>
</reference>
<dbReference type="Pfam" id="PF00990">
    <property type="entry name" value="GGDEF"/>
    <property type="match status" value="1"/>
</dbReference>
<dbReference type="SUPFAM" id="SSF55073">
    <property type="entry name" value="Nucleotide cyclase"/>
    <property type="match status" value="1"/>
</dbReference>
<keyword evidence="6 8" id="KW-0472">Membrane</keyword>
<dbReference type="Proteomes" id="UP000825679">
    <property type="component" value="Chromosome"/>
</dbReference>
<keyword evidence="10" id="KW-0548">Nucleotidyltransferase</keyword>
<comment type="subcellular location">
    <subcellularLocation>
        <location evidence="1">Cell membrane</location>
        <topology evidence="1">Multi-pass membrane protein</topology>
    </subcellularLocation>
</comment>
<dbReference type="EMBL" id="CP081150">
    <property type="protein sequence ID" value="QZA76427.1"/>
    <property type="molecule type" value="Genomic_DNA"/>
</dbReference>
<dbReference type="InterPro" id="IPR029787">
    <property type="entry name" value="Nucleotide_cyclase"/>
</dbReference>
<accession>A0ABX8Z2F6</accession>
<dbReference type="RefSeq" id="WP_221004833.1">
    <property type="nucleotide sequence ID" value="NZ_CP081150.1"/>
</dbReference>
<keyword evidence="3" id="KW-1003">Cell membrane</keyword>
<evidence type="ECO:0000256" key="7">
    <source>
        <dbReference type="ARBA" id="ARBA00034247"/>
    </source>
</evidence>
<dbReference type="Gene3D" id="3.30.450.20">
    <property type="entry name" value="PAS domain"/>
    <property type="match status" value="1"/>
</dbReference>
<evidence type="ECO:0000256" key="3">
    <source>
        <dbReference type="ARBA" id="ARBA00022475"/>
    </source>
</evidence>
<dbReference type="EC" id="2.7.7.65" evidence="2"/>
<dbReference type="PANTHER" id="PTHR45138">
    <property type="entry name" value="REGULATORY COMPONENTS OF SENSORY TRANSDUCTION SYSTEM"/>
    <property type="match status" value="1"/>
</dbReference>
<dbReference type="NCBIfam" id="TIGR00254">
    <property type="entry name" value="GGDEF"/>
    <property type="match status" value="1"/>
</dbReference>
<evidence type="ECO:0000256" key="1">
    <source>
        <dbReference type="ARBA" id="ARBA00004651"/>
    </source>
</evidence>
<dbReference type="CDD" id="cd01949">
    <property type="entry name" value="GGDEF"/>
    <property type="match status" value="1"/>
</dbReference>
<gene>
    <name evidence="10" type="ORF">K4H28_08690</name>
</gene>
<keyword evidence="10" id="KW-0808">Transferase</keyword>
<evidence type="ECO:0000313" key="10">
    <source>
        <dbReference type="EMBL" id="QZA76427.1"/>
    </source>
</evidence>